<dbReference type="EMBL" id="JADMLG010000012">
    <property type="protein sequence ID" value="MBH0779824.1"/>
    <property type="molecule type" value="Genomic_DNA"/>
</dbReference>
<gene>
    <name evidence="2" type="ORF">IT779_26475</name>
</gene>
<protein>
    <submittedName>
        <fullName evidence="2">Uncharacterized protein</fullName>
    </submittedName>
</protein>
<evidence type="ECO:0000256" key="1">
    <source>
        <dbReference type="SAM" id="Phobius"/>
    </source>
</evidence>
<sequence length="52" mass="5221">MVARNGSVTAAMSAGVWISAGFSAAALLGLALLRTRPPTPVPVDADVEIEAV</sequence>
<reference evidence="2" key="1">
    <citation type="submission" date="2020-11" db="EMBL/GenBank/DDBJ databases">
        <title>Nocardia NEAU-351.nov., a novel actinomycete isolated from the cow dung.</title>
        <authorList>
            <person name="Zhang X."/>
        </authorList>
    </citation>
    <scope>NUCLEOTIDE SEQUENCE</scope>
    <source>
        <strain evidence="2">NEAU-351</strain>
    </source>
</reference>
<evidence type="ECO:0000313" key="3">
    <source>
        <dbReference type="Proteomes" id="UP000655751"/>
    </source>
</evidence>
<keyword evidence="1" id="KW-1133">Transmembrane helix</keyword>
<keyword evidence="3" id="KW-1185">Reference proteome</keyword>
<keyword evidence="1" id="KW-0472">Membrane</keyword>
<dbReference type="RefSeq" id="WP_196152134.1">
    <property type="nucleotide sequence ID" value="NZ_JADMLG010000012.1"/>
</dbReference>
<evidence type="ECO:0000313" key="2">
    <source>
        <dbReference type="EMBL" id="MBH0779824.1"/>
    </source>
</evidence>
<name>A0A931N5G6_9NOCA</name>
<feature type="transmembrane region" description="Helical" evidence="1">
    <location>
        <begin position="12"/>
        <end position="33"/>
    </location>
</feature>
<accession>A0A931N5G6</accession>
<comment type="caution">
    <text evidence="2">The sequence shown here is derived from an EMBL/GenBank/DDBJ whole genome shotgun (WGS) entry which is preliminary data.</text>
</comment>
<organism evidence="2 3">
    <name type="scientific">Nocardia bovistercoris</name>
    <dbReference type="NCBI Taxonomy" id="2785916"/>
    <lineage>
        <taxon>Bacteria</taxon>
        <taxon>Bacillati</taxon>
        <taxon>Actinomycetota</taxon>
        <taxon>Actinomycetes</taxon>
        <taxon>Mycobacteriales</taxon>
        <taxon>Nocardiaceae</taxon>
        <taxon>Nocardia</taxon>
    </lineage>
</organism>
<dbReference type="AlphaFoldDB" id="A0A931N5G6"/>
<proteinExistence type="predicted"/>
<keyword evidence="1" id="KW-0812">Transmembrane</keyword>
<dbReference type="Proteomes" id="UP000655751">
    <property type="component" value="Unassembled WGS sequence"/>
</dbReference>